<reference evidence="4" key="1">
    <citation type="journal article" date="2014" name="Int. J. Syst. Evol. Microbiol.">
        <title>Complete genome sequence of Corynebacterium casei LMG S-19264T (=DSM 44701T), isolated from a smear-ripened cheese.</title>
        <authorList>
            <consortium name="US DOE Joint Genome Institute (JGI-PGF)"/>
            <person name="Walter F."/>
            <person name="Albersmeier A."/>
            <person name="Kalinowski J."/>
            <person name="Ruckert C."/>
        </authorList>
    </citation>
    <scope>NUCLEOTIDE SEQUENCE</scope>
    <source>
        <strain evidence="4">CGMCC 1.15454</strain>
    </source>
</reference>
<feature type="domain" description="Bacterial sugar transferase" evidence="3">
    <location>
        <begin position="22"/>
        <end position="213"/>
    </location>
</feature>
<organism evidence="4 5">
    <name type="scientific">Lentibacillus populi</name>
    <dbReference type="NCBI Taxonomy" id="1827502"/>
    <lineage>
        <taxon>Bacteria</taxon>
        <taxon>Bacillati</taxon>
        <taxon>Bacillota</taxon>
        <taxon>Bacilli</taxon>
        <taxon>Bacillales</taxon>
        <taxon>Bacillaceae</taxon>
        <taxon>Lentibacillus</taxon>
    </lineage>
</organism>
<accession>A0A9W5X731</accession>
<dbReference type="GO" id="GO:0016780">
    <property type="term" value="F:phosphotransferase activity, for other substituted phosphate groups"/>
    <property type="evidence" value="ECO:0007669"/>
    <property type="project" value="TreeGrafter"/>
</dbReference>
<evidence type="ECO:0000256" key="1">
    <source>
        <dbReference type="ARBA" id="ARBA00006464"/>
    </source>
</evidence>
<dbReference type="Pfam" id="PF02397">
    <property type="entry name" value="Bac_transf"/>
    <property type="match status" value="1"/>
</dbReference>
<dbReference type="EMBL" id="BMJD01000047">
    <property type="protein sequence ID" value="GGB57812.1"/>
    <property type="molecule type" value="Genomic_DNA"/>
</dbReference>
<dbReference type="AlphaFoldDB" id="A0A9W5X731"/>
<keyword evidence="2" id="KW-0812">Transmembrane</keyword>
<sequence>MELRPNARTYATSRINMYAFVKRLLDIAISLVLLTILAPLILVICIYIYKKDGQPVLLKRARAGKNNRVFIMLTFRTTTVPSRVIRAFPPHPFPDSWADGVPAAFTYKSNDKTRVTRFGARLRKYHIDKIPQLLNVLKGDMSLVGPQPEIPEITTYYNDIQEKRLKVRPGMTGYAQVNGFVIEAKHGLKIAYDLYYVRNCSFRFDMKILFRSLGGAKRVN</sequence>
<dbReference type="PANTHER" id="PTHR30576:SF0">
    <property type="entry name" value="UNDECAPRENYL-PHOSPHATE N-ACETYLGALACTOSAMINYL 1-PHOSPHATE TRANSFERASE-RELATED"/>
    <property type="match status" value="1"/>
</dbReference>
<gene>
    <name evidence="4" type="ORF">GCM10011409_39150</name>
</gene>
<feature type="transmembrane region" description="Helical" evidence="2">
    <location>
        <begin position="27"/>
        <end position="49"/>
    </location>
</feature>
<dbReference type="InterPro" id="IPR003362">
    <property type="entry name" value="Bact_transf"/>
</dbReference>
<comment type="similarity">
    <text evidence="1">Belongs to the bacterial sugar transferase family.</text>
</comment>
<dbReference type="Proteomes" id="UP000621492">
    <property type="component" value="Unassembled WGS sequence"/>
</dbReference>
<evidence type="ECO:0000256" key="2">
    <source>
        <dbReference type="SAM" id="Phobius"/>
    </source>
</evidence>
<evidence type="ECO:0000313" key="5">
    <source>
        <dbReference type="Proteomes" id="UP000621492"/>
    </source>
</evidence>
<proteinExistence type="inferred from homology"/>
<protein>
    <submittedName>
        <fullName evidence="4">Capsular polysaccharide biosynthesis protein</fullName>
    </submittedName>
</protein>
<dbReference type="PANTHER" id="PTHR30576">
    <property type="entry name" value="COLANIC BIOSYNTHESIS UDP-GLUCOSE LIPID CARRIER TRANSFERASE"/>
    <property type="match status" value="1"/>
</dbReference>
<name>A0A9W5X731_9BACI</name>
<evidence type="ECO:0000313" key="4">
    <source>
        <dbReference type="EMBL" id="GGB57812.1"/>
    </source>
</evidence>
<comment type="caution">
    <text evidence="4">The sequence shown here is derived from an EMBL/GenBank/DDBJ whole genome shotgun (WGS) entry which is preliminary data.</text>
</comment>
<evidence type="ECO:0000259" key="3">
    <source>
        <dbReference type="Pfam" id="PF02397"/>
    </source>
</evidence>
<dbReference type="RefSeq" id="WP_155555544.1">
    <property type="nucleotide sequence ID" value="NZ_BMJD01000047.1"/>
</dbReference>
<keyword evidence="2" id="KW-1133">Transmembrane helix</keyword>
<keyword evidence="2" id="KW-0472">Membrane</keyword>
<keyword evidence="5" id="KW-1185">Reference proteome</keyword>
<reference evidence="4" key="2">
    <citation type="submission" date="2020-09" db="EMBL/GenBank/DDBJ databases">
        <authorList>
            <person name="Sun Q."/>
            <person name="Zhou Y."/>
        </authorList>
    </citation>
    <scope>NUCLEOTIDE SEQUENCE</scope>
    <source>
        <strain evidence="4">CGMCC 1.15454</strain>
    </source>
</reference>